<dbReference type="InterPro" id="IPR023210">
    <property type="entry name" value="NADP_OxRdtase_dom"/>
</dbReference>
<dbReference type="EMBL" id="JANBTW010000058">
    <property type="protein sequence ID" value="KAJ2674362.1"/>
    <property type="molecule type" value="Genomic_DNA"/>
</dbReference>
<dbReference type="AlphaFoldDB" id="A0A9W8G4L0"/>
<name>A0A9W8G4L0_9FUNG</name>
<evidence type="ECO:0000313" key="8">
    <source>
        <dbReference type="Proteomes" id="UP001151518"/>
    </source>
</evidence>
<dbReference type="PANTHER" id="PTHR11732">
    <property type="entry name" value="ALDO/KETO REDUCTASE"/>
    <property type="match status" value="1"/>
</dbReference>
<feature type="site" description="Lowers pKa of active site Tyr" evidence="5">
    <location>
        <position position="81"/>
    </location>
</feature>
<dbReference type="InterPro" id="IPR018170">
    <property type="entry name" value="Aldo/ket_reductase_CS"/>
</dbReference>
<evidence type="ECO:0000256" key="4">
    <source>
        <dbReference type="PIRSR" id="PIRSR000097-2"/>
    </source>
</evidence>
<dbReference type="Pfam" id="PF00248">
    <property type="entry name" value="Aldo_ket_red"/>
    <property type="match status" value="1"/>
</dbReference>
<evidence type="ECO:0000313" key="7">
    <source>
        <dbReference type="EMBL" id="KAJ2674362.1"/>
    </source>
</evidence>
<dbReference type="SUPFAM" id="SSF51430">
    <property type="entry name" value="NAD(P)-linked oxidoreductase"/>
    <property type="match status" value="1"/>
</dbReference>
<comment type="caution">
    <text evidence="7">The sequence shown here is derived from an EMBL/GenBank/DDBJ whole genome shotgun (WGS) entry which is preliminary data.</text>
</comment>
<feature type="domain" description="NADP-dependent oxidoreductase" evidence="6">
    <location>
        <begin position="20"/>
        <end position="304"/>
    </location>
</feature>
<dbReference type="PRINTS" id="PR00069">
    <property type="entry name" value="ALDKETRDTASE"/>
</dbReference>
<dbReference type="Proteomes" id="UP001151518">
    <property type="component" value="Unassembled WGS sequence"/>
</dbReference>
<dbReference type="InterPro" id="IPR036812">
    <property type="entry name" value="NAD(P)_OxRdtase_dom_sf"/>
</dbReference>
<protein>
    <submittedName>
        <fullName evidence="7">D-xylose reductase</fullName>
        <ecNumber evidence="7">1.1.1.307</ecNumber>
    </submittedName>
</protein>
<evidence type="ECO:0000256" key="5">
    <source>
        <dbReference type="PIRSR" id="PIRSR000097-3"/>
    </source>
</evidence>
<dbReference type="PIRSF" id="PIRSF000097">
    <property type="entry name" value="AKR"/>
    <property type="match status" value="1"/>
</dbReference>
<proteinExistence type="inferred from homology"/>
<dbReference type="OrthoDB" id="416253at2759"/>
<gene>
    <name evidence="7" type="primary">xyl1</name>
    <name evidence="7" type="ORF">GGI25_004383</name>
</gene>
<reference evidence="7" key="1">
    <citation type="submission" date="2022-07" db="EMBL/GenBank/DDBJ databases">
        <title>Phylogenomic reconstructions and comparative analyses of Kickxellomycotina fungi.</title>
        <authorList>
            <person name="Reynolds N.K."/>
            <person name="Stajich J.E."/>
            <person name="Barry K."/>
            <person name="Grigoriev I.V."/>
            <person name="Crous P."/>
            <person name="Smith M.E."/>
        </authorList>
    </citation>
    <scope>NUCLEOTIDE SEQUENCE</scope>
    <source>
        <strain evidence="7">NRRL 3115</strain>
    </source>
</reference>
<dbReference type="PROSITE" id="PS00798">
    <property type="entry name" value="ALDOKETO_REDUCTASE_1"/>
    <property type="match status" value="1"/>
</dbReference>
<evidence type="ECO:0000256" key="2">
    <source>
        <dbReference type="ARBA" id="ARBA00023002"/>
    </source>
</evidence>
<dbReference type="Gene3D" id="3.20.20.100">
    <property type="entry name" value="NADP-dependent oxidoreductase domain"/>
    <property type="match status" value="1"/>
</dbReference>
<organism evidence="7 8">
    <name type="scientific">Coemansia spiralis</name>
    <dbReference type="NCBI Taxonomy" id="417178"/>
    <lineage>
        <taxon>Eukaryota</taxon>
        <taxon>Fungi</taxon>
        <taxon>Fungi incertae sedis</taxon>
        <taxon>Zoopagomycota</taxon>
        <taxon>Kickxellomycotina</taxon>
        <taxon>Kickxellomycetes</taxon>
        <taxon>Kickxellales</taxon>
        <taxon>Kickxellaceae</taxon>
        <taxon>Coemansia</taxon>
    </lineage>
</organism>
<dbReference type="EC" id="1.1.1.307" evidence="7"/>
<sequence length="324" mass="36410">MVAAEKTITLYNGLKMPTVGLGLWKITRETIADQVYQAIKLGYRLFDGACDYGNEAEAGQGIRRAIDEGLVKRSDLFITSKLWCTYHAREHVKPALKRTLSDLGLDYIDLYLVHFPIALKFVPFEKRYPPGCEDENGNTNTRASIPFQETWDGMEELYNEGLAKNIGISNMSGAIIYDLLSYAKVKPAVLQIELHPYLVRKQLVDLAHAHGIAVTAYSSFGDASYTEMGFKAEDPKFKHLLKHDLISEIAQKHGKSPAQILLRWAVERGCAVIPKSSNSERLSQNLDLFSFELSAEEMEKISGLNMNFIMNDPADWVDTAIWAN</sequence>
<comment type="similarity">
    <text evidence="1">Belongs to the aldo/keto reductase family.</text>
</comment>
<evidence type="ECO:0000256" key="1">
    <source>
        <dbReference type="ARBA" id="ARBA00007905"/>
    </source>
</evidence>
<dbReference type="InterPro" id="IPR020471">
    <property type="entry name" value="AKR"/>
</dbReference>
<evidence type="ECO:0000259" key="6">
    <source>
        <dbReference type="Pfam" id="PF00248"/>
    </source>
</evidence>
<dbReference type="FunFam" id="3.20.20.100:FF:000007">
    <property type="entry name" value="NAD(P)H-dependent D-xylose reductase xyl1"/>
    <property type="match status" value="1"/>
</dbReference>
<accession>A0A9W8G4L0</accession>
<evidence type="ECO:0000256" key="3">
    <source>
        <dbReference type="PIRSR" id="PIRSR000097-1"/>
    </source>
</evidence>
<feature type="binding site" evidence="4">
    <location>
        <position position="114"/>
    </location>
    <ligand>
        <name>substrate</name>
    </ligand>
</feature>
<keyword evidence="2 7" id="KW-0560">Oxidoreductase</keyword>
<feature type="active site" description="Proton donor" evidence="3">
    <location>
        <position position="52"/>
    </location>
</feature>
<dbReference type="GO" id="GO:0016491">
    <property type="term" value="F:oxidoreductase activity"/>
    <property type="evidence" value="ECO:0007669"/>
    <property type="project" value="UniProtKB-KW"/>
</dbReference>
<dbReference type="PROSITE" id="PS00063">
    <property type="entry name" value="ALDOKETO_REDUCTASE_3"/>
    <property type="match status" value="1"/>
</dbReference>